<sequence>MAANINIISWNVRGLNCPNKSGDVKWVLRNFRCDIAILQETKMEEVNFSTAFSLWGRRSVDWLVLPSVGRSGGIVFIWDDQVLELVDSKVGTYAICGKFKSLNDDFLWGLIGVYGPNDDNLRSAFFNELKFFMSQWDIPWCLGGDFNVVRSPYERSSGGRLSSSMMEFSDFINDCGLIDPPLEGGRYTWSSHEVVPILSRIDRFLFSIEWEDHFQG</sequence>
<dbReference type="SUPFAM" id="SSF56219">
    <property type="entry name" value="DNase I-like"/>
    <property type="match status" value="1"/>
</dbReference>
<reference evidence="2" key="2">
    <citation type="submission" date="2020-07" db="EMBL/GenBank/DDBJ databases">
        <authorList>
            <person name="Vera ALvarez R."/>
            <person name="Arias-Moreno D.M."/>
            <person name="Jimenez-Jacinto V."/>
            <person name="Jimenez-Bremont J.F."/>
            <person name="Swaminathan K."/>
            <person name="Moose S.P."/>
            <person name="Guerrero-Gonzalez M.L."/>
            <person name="Marino-Ramirez L."/>
            <person name="Landsman D."/>
            <person name="Rodriguez-Kessler M."/>
            <person name="Delgado-Sanchez P."/>
        </authorList>
    </citation>
    <scope>NUCLEOTIDE SEQUENCE</scope>
    <source>
        <tissue evidence="2">Cladode</tissue>
    </source>
</reference>
<dbReference type="Gene3D" id="3.60.10.10">
    <property type="entry name" value="Endonuclease/exonuclease/phosphatase"/>
    <property type="match status" value="1"/>
</dbReference>
<accession>A0A7C8YQ78</accession>
<dbReference type="InterPro" id="IPR036691">
    <property type="entry name" value="Endo/exonu/phosph_ase_sf"/>
</dbReference>
<feature type="domain" description="Endonuclease/exonuclease/phosphatase" evidence="1">
    <location>
        <begin position="8"/>
        <end position="208"/>
    </location>
</feature>
<dbReference type="AlphaFoldDB" id="A0A7C8YQ78"/>
<dbReference type="Pfam" id="PF03372">
    <property type="entry name" value="Exo_endo_phos"/>
    <property type="match status" value="1"/>
</dbReference>
<dbReference type="EMBL" id="GISG01045629">
    <property type="protein sequence ID" value="MBA4623914.1"/>
    <property type="molecule type" value="Transcribed_RNA"/>
</dbReference>
<dbReference type="GO" id="GO:0003824">
    <property type="term" value="F:catalytic activity"/>
    <property type="evidence" value="ECO:0007669"/>
    <property type="project" value="InterPro"/>
</dbReference>
<name>A0A7C8YQ78_OPUST</name>
<reference evidence="2" key="1">
    <citation type="journal article" date="2013" name="J. Plant Res.">
        <title>Effect of fungi and light on seed germination of three Opuntia species from semiarid lands of central Mexico.</title>
        <authorList>
            <person name="Delgado-Sanchez P."/>
            <person name="Jimenez-Bremont J.F."/>
            <person name="Guerrero-Gonzalez Mde L."/>
            <person name="Flores J."/>
        </authorList>
    </citation>
    <scope>NUCLEOTIDE SEQUENCE</scope>
    <source>
        <tissue evidence="2">Cladode</tissue>
    </source>
</reference>
<dbReference type="PANTHER" id="PTHR35218:SF9">
    <property type="entry name" value="ENDONUCLEASE_EXONUCLEASE_PHOSPHATASE DOMAIN-CONTAINING PROTEIN"/>
    <property type="match status" value="1"/>
</dbReference>
<evidence type="ECO:0000259" key="1">
    <source>
        <dbReference type="Pfam" id="PF03372"/>
    </source>
</evidence>
<organism evidence="2">
    <name type="scientific">Opuntia streptacantha</name>
    <name type="common">Prickly pear cactus</name>
    <name type="synonym">Opuntia cardona</name>
    <dbReference type="NCBI Taxonomy" id="393608"/>
    <lineage>
        <taxon>Eukaryota</taxon>
        <taxon>Viridiplantae</taxon>
        <taxon>Streptophyta</taxon>
        <taxon>Embryophyta</taxon>
        <taxon>Tracheophyta</taxon>
        <taxon>Spermatophyta</taxon>
        <taxon>Magnoliopsida</taxon>
        <taxon>eudicotyledons</taxon>
        <taxon>Gunneridae</taxon>
        <taxon>Pentapetalae</taxon>
        <taxon>Caryophyllales</taxon>
        <taxon>Cactineae</taxon>
        <taxon>Cactaceae</taxon>
        <taxon>Opuntioideae</taxon>
        <taxon>Opuntia</taxon>
    </lineage>
</organism>
<dbReference type="InterPro" id="IPR005135">
    <property type="entry name" value="Endo/exonuclease/phosphatase"/>
</dbReference>
<proteinExistence type="predicted"/>
<evidence type="ECO:0000313" key="2">
    <source>
        <dbReference type="EMBL" id="MBA4623914.1"/>
    </source>
</evidence>
<protein>
    <recommendedName>
        <fullName evidence="1">Endonuclease/exonuclease/phosphatase domain-containing protein</fullName>
    </recommendedName>
</protein>
<dbReference type="PANTHER" id="PTHR35218">
    <property type="entry name" value="RNASE H DOMAIN-CONTAINING PROTEIN"/>
    <property type="match status" value="1"/>
</dbReference>